<reference evidence="2" key="1">
    <citation type="submission" date="2018-09" db="EMBL/GenBank/DDBJ databases">
        <title>Comparative sequence analysis of Babesia apicoplast genomes of sheep originating from six regions.</title>
        <authorList>
            <person name="Wang X."/>
            <person name="Guan G."/>
        </authorList>
    </citation>
    <scope>NUCLEOTIDE SEQUENCE</scope>
    <source>
        <strain evidence="2">Ningxian</strain>
    </source>
</reference>
<accession>A0A411ADF7</accession>
<gene>
    <name evidence="2" type="primary">rpoC2b</name>
</gene>
<dbReference type="EMBL" id="MH992228">
    <property type="protein sequence ID" value="QAX27114.1"/>
    <property type="molecule type" value="Genomic_DNA"/>
</dbReference>
<keyword evidence="1" id="KW-0472">Membrane</keyword>
<name>A0A411ADF7_9APIC</name>
<dbReference type="SUPFAM" id="SSF64484">
    <property type="entry name" value="beta and beta-prime subunits of DNA dependent RNA-polymerase"/>
    <property type="match status" value="1"/>
</dbReference>
<keyword evidence="1" id="KW-0812">Transmembrane</keyword>
<dbReference type="AlphaFoldDB" id="A0A411ADF7"/>
<sequence length="311" mass="35904">MHSINTHLLEKILDTNLQSIYTKNSVCKNSKYITTPKFKVFNSHTYKFTKTVSSINKITLINKLFEGNHLLIDSDIISYKSLQIFKTRYIKNTYSTTFILVSLISYTNIVMSVLSNSNVSSYCIYNTSLVSYPLTFNDVNNINNYVHYISKFVYSTTLNVYKSSILALFYYFIGFFLAVFSLYADNNIKILYSNLIIISAKLSNFIMIEKCHNVSIINKYIDTIKLINIINNSLYLSGKLTLSYMPYLIGITTYTIINQGILAKLSFQNTLKTLQSLILYEKIDWRVDTKSNLITADFTPIGSGWYRYFTN</sequence>
<evidence type="ECO:0000313" key="2">
    <source>
        <dbReference type="EMBL" id="QAX27114.1"/>
    </source>
</evidence>
<keyword evidence="1" id="KW-1133">Transmembrane helix</keyword>
<feature type="transmembrane region" description="Helical" evidence="1">
    <location>
        <begin position="190"/>
        <end position="208"/>
    </location>
</feature>
<organism evidence="2">
    <name type="scientific">Babesia motasi</name>
    <dbReference type="NCBI Taxonomy" id="237580"/>
    <lineage>
        <taxon>Eukaryota</taxon>
        <taxon>Sar</taxon>
        <taxon>Alveolata</taxon>
        <taxon>Apicomplexa</taxon>
        <taxon>Aconoidasida</taxon>
        <taxon>Piroplasmida</taxon>
        <taxon>Babesiidae</taxon>
        <taxon>Babesia</taxon>
    </lineage>
</organism>
<dbReference type="Gene3D" id="1.10.150.390">
    <property type="match status" value="1"/>
</dbReference>
<proteinExistence type="predicted"/>
<feature type="transmembrane region" description="Helical" evidence="1">
    <location>
        <begin position="165"/>
        <end position="184"/>
    </location>
</feature>
<protein>
    <submittedName>
        <fullName evidence="2">RpoC2b</fullName>
    </submittedName>
</protein>
<evidence type="ECO:0000256" key="1">
    <source>
        <dbReference type="SAM" id="Phobius"/>
    </source>
</evidence>